<dbReference type="EMBL" id="ML732221">
    <property type="protein sequence ID" value="KAB8073788.1"/>
    <property type="molecule type" value="Genomic_DNA"/>
</dbReference>
<evidence type="ECO:0000256" key="3">
    <source>
        <dbReference type="ARBA" id="ARBA00022723"/>
    </source>
</evidence>
<dbReference type="GO" id="GO:0006508">
    <property type="term" value="P:proteolysis"/>
    <property type="evidence" value="ECO:0007669"/>
    <property type="project" value="UniProtKB-KW"/>
</dbReference>
<dbReference type="SUPFAM" id="SSF53187">
    <property type="entry name" value="Zn-dependent exopeptidases"/>
    <property type="match status" value="1"/>
</dbReference>
<dbReference type="InterPro" id="IPR002933">
    <property type="entry name" value="Peptidase_M20"/>
</dbReference>
<dbReference type="GO" id="GO:0008233">
    <property type="term" value="F:peptidase activity"/>
    <property type="evidence" value="ECO:0007669"/>
    <property type="project" value="UniProtKB-KW"/>
</dbReference>
<evidence type="ECO:0000313" key="7">
    <source>
        <dbReference type="Proteomes" id="UP000326565"/>
    </source>
</evidence>
<accession>A0A5N5WZ03</accession>
<dbReference type="Pfam" id="PF01546">
    <property type="entry name" value="Peptidase_M20"/>
    <property type="match status" value="1"/>
</dbReference>
<dbReference type="Gene3D" id="3.30.70.360">
    <property type="match status" value="1"/>
</dbReference>
<reference evidence="6 7" key="1">
    <citation type="submission" date="2019-04" db="EMBL/GenBank/DDBJ databases">
        <title>Friends and foes A comparative genomics study of 23 Aspergillus species from section Flavi.</title>
        <authorList>
            <consortium name="DOE Joint Genome Institute"/>
            <person name="Kjaerbolling I."/>
            <person name="Vesth T."/>
            <person name="Frisvad J.C."/>
            <person name="Nybo J.L."/>
            <person name="Theobald S."/>
            <person name="Kildgaard S."/>
            <person name="Isbrandt T."/>
            <person name="Kuo A."/>
            <person name="Sato A."/>
            <person name="Lyhne E.K."/>
            <person name="Kogle M.E."/>
            <person name="Wiebenga A."/>
            <person name="Kun R.S."/>
            <person name="Lubbers R.J."/>
            <person name="Makela M.R."/>
            <person name="Barry K."/>
            <person name="Chovatia M."/>
            <person name="Clum A."/>
            <person name="Daum C."/>
            <person name="Haridas S."/>
            <person name="He G."/>
            <person name="LaButti K."/>
            <person name="Lipzen A."/>
            <person name="Mondo S."/>
            <person name="Riley R."/>
            <person name="Salamov A."/>
            <person name="Simmons B.A."/>
            <person name="Magnuson J.K."/>
            <person name="Henrissat B."/>
            <person name="Mortensen U.H."/>
            <person name="Larsen T.O."/>
            <person name="Devries R.P."/>
            <person name="Grigoriev I.V."/>
            <person name="Machida M."/>
            <person name="Baker S.E."/>
            <person name="Andersen M.R."/>
        </authorList>
    </citation>
    <scope>NUCLEOTIDE SEQUENCE [LARGE SCALE GENOMIC DNA]</scope>
    <source>
        <strain evidence="6 7">CBS 151.66</strain>
    </source>
</reference>
<keyword evidence="3" id="KW-0479">Metal-binding</keyword>
<dbReference type="PANTHER" id="PTHR43270">
    <property type="entry name" value="BETA-ALA-HIS DIPEPTIDASE"/>
    <property type="match status" value="1"/>
</dbReference>
<name>A0A5N5WZ03_9EURO</name>
<dbReference type="Pfam" id="PF07687">
    <property type="entry name" value="M20_dimer"/>
    <property type="match status" value="1"/>
</dbReference>
<evidence type="ECO:0000256" key="1">
    <source>
        <dbReference type="ARBA" id="ARBA00006247"/>
    </source>
</evidence>
<comment type="similarity">
    <text evidence="1">Belongs to the peptidase M20A family.</text>
</comment>
<dbReference type="OrthoDB" id="7832001at2759"/>
<dbReference type="InterPro" id="IPR051458">
    <property type="entry name" value="Cyt/Met_Dipeptidase"/>
</dbReference>
<dbReference type="AlphaFoldDB" id="A0A5N5WZ03"/>
<evidence type="ECO:0000313" key="6">
    <source>
        <dbReference type="EMBL" id="KAB8073788.1"/>
    </source>
</evidence>
<protein>
    <recommendedName>
        <fullName evidence="5">Peptidase M20 dimerisation domain-containing protein</fullName>
    </recommendedName>
</protein>
<dbReference type="Gene3D" id="3.40.630.10">
    <property type="entry name" value="Zn peptidases"/>
    <property type="match status" value="1"/>
</dbReference>
<keyword evidence="2" id="KW-0645">Protease</keyword>
<keyword evidence="7" id="KW-1185">Reference proteome</keyword>
<dbReference type="InterPro" id="IPR001261">
    <property type="entry name" value="ArgE/DapE_CS"/>
</dbReference>
<dbReference type="GO" id="GO:0046872">
    <property type="term" value="F:metal ion binding"/>
    <property type="evidence" value="ECO:0007669"/>
    <property type="project" value="UniProtKB-KW"/>
</dbReference>
<organism evidence="6 7">
    <name type="scientific">Aspergillus leporis</name>
    <dbReference type="NCBI Taxonomy" id="41062"/>
    <lineage>
        <taxon>Eukaryota</taxon>
        <taxon>Fungi</taxon>
        <taxon>Dikarya</taxon>
        <taxon>Ascomycota</taxon>
        <taxon>Pezizomycotina</taxon>
        <taxon>Eurotiomycetes</taxon>
        <taxon>Eurotiomycetidae</taxon>
        <taxon>Eurotiales</taxon>
        <taxon>Aspergillaceae</taxon>
        <taxon>Aspergillus</taxon>
        <taxon>Aspergillus subgen. Circumdati</taxon>
    </lineage>
</organism>
<proteinExistence type="inferred from homology"/>
<dbReference type="Proteomes" id="UP000326565">
    <property type="component" value="Unassembled WGS sequence"/>
</dbReference>
<evidence type="ECO:0000256" key="2">
    <source>
        <dbReference type="ARBA" id="ARBA00022670"/>
    </source>
</evidence>
<evidence type="ECO:0000256" key="4">
    <source>
        <dbReference type="ARBA" id="ARBA00022801"/>
    </source>
</evidence>
<sequence length="471" mass="52223">MATDMDKYYKAVDDLSSSSKERLGKAIEIQSVSADNVQAEMKKMADFLVTELKAVGADAETKELNDKKLPHVVVARYPANPDSSKRTILIYGHYDVQPKGEGWKHEPFKMKEEDGKLFGRGSTDDKGPVIAWINVIEAYKKSGVQFPVNVRFCFEGMEESGSTGLPEFLDSAEGKQLFDKVDAGCISDNYWLGTKKPCLTYGLRGINYFSITVSGPPKQLHSGIFGGSVYEPLTDLIILLSKLVDSQGKILVPGIEKIIEPLTDEEKKLYDGIDYSLKDFNDSIGPKSDCGIYNDPKQILMARWRYPSLSIHGISGAYSGDQTVTSIPPNVTGKFSIRTVPNMTNDRVTELVKNYLNVEFEKLNSKNHLTVKLNDKGEWWRTDPQAQNFKAAVSATRDIWEQVIPDLTREGGSIPVTMDIQKGLGDKSLMLLPIGTTNDGAHGPDENIPTKNYINGIKVLGAYLHHFATQI</sequence>
<feature type="domain" description="Peptidase M20 dimerisation" evidence="5">
    <location>
        <begin position="201"/>
        <end position="361"/>
    </location>
</feature>
<keyword evidence="4" id="KW-0378">Hydrolase</keyword>
<evidence type="ECO:0000259" key="5">
    <source>
        <dbReference type="Pfam" id="PF07687"/>
    </source>
</evidence>
<gene>
    <name evidence="6" type="ORF">BDV29DRAFT_157293</name>
</gene>
<dbReference type="PANTHER" id="PTHR43270:SF4">
    <property type="entry name" value="CARNOSINE DIPEPTIDASE 2, ISOFORM A"/>
    <property type="match status" value="1"/>
</dbReference>
<dbReference type="InterPro" id="IPR011650">
    <property type="entry name" value="Peptidase_M20_dimer"/>
</dbReference>
<dbReference type="PROSITE" id="PS00759">
    <property type="entry name" value="ARGE_DAPE_CPG2_2"/>
    <property type="match status" value="1"/>
</dbReference>